<dbReference type="InterPro" id="IPR002792">
    <property type="entry name" value="TRAM_dom"/>
</dbReference>
<evidence type="ECO:0000313" key="8">
    <source>
        <dbReference type="Proteomes" id="UP000198680"/>
    </source>
</evidence>
<feature type="active site" description="Nucleophile" evidence="4">
    <location>
        <position position="420"/>
    </location>
</feature>
<dbReference type="InterPro" id="IPR029063">
    <property type="entry name" value="SAM-dependent_MTases_sf"/>
</dbReference>
<sequence length="463" mass="48172">MDEGGGPRPHPSEQDPAGPRRSQARGGALQRGRKRAAGPDRGAGWTGREFEVTVGPVAHGGHCVARHEGRVVFVRHTLPGERVVVRVTEDRHPGFCRADAVEVLQAAPDRVPRPCPYSGPGRCGGCDWQHVTHEGQLRLKAAVVREQLTRLGGLSGDDAVVRDLVVEALPGGPLRWRTRARFAVDRAGAPGLRRHRSHDLVLLDDCPITVEPAAAAVLDRRWPGAGAVDVAVDSAGTVTTTRLDRRGRPQSTRVLRAGEDEGGSDDGTAPAGRAARWAAGRDWEVEGTGFWQVHPAAADALTATVAEFAGVRAGETVLDLYAGAGLFGGTLAPAAGDAGRVVCVEADEAACAAAEANLAALPQAEVWQGEVDAEGLTELLAELGGAPDVVVLDPPRAGAGAAVSRVLADAGPRAVVYVACDPAALARDVAAFAAGGYRLTGLRGFDAFPMTAHVECVALLERA</sequence>
<evidence type="ECO:0000256" key="4">
    <source>
        <dbReference type="PROSITE-ProRule" id="PRU01024"/>
    </source>
</evidence>
<dbReference type="PROSITE" id="PS51687">
    <property type="entry name" value="SAM_MT_RNA_M5U"/>
    <property type="match status" value="1"/>
</dbReference>
<feature type="binding site" evidence="4">
    <location>
        <position position="393"/>
    </location>
    <ligand>
        <name>S-adenosyl-L-methionine</name>
        <dbReference type="ChEBI" id="CHEBI:59789"/>
    </ligand>
</feature>
<comment type="similarity">
    <text evidence="4">Belongs to the class I-like SAM-binding methyltransferase superfamily. RNA M5U methyltransferase family.</text>
</comment>
<keyword evidence="2 4" id="KW-0808">Transferase</keyword>
<dbReference type="PANTHER" id="PTHR11061">
    <property type="entry name" value="RNA M5U METHYLTRANSFERASE"/>
    <property type="match status" value="1"/>
</dbReference>
<keyword evidence="3 4" id="KW-0949">S-adenosyl-L-methionine</keyword>
<protein>
    <submittedName>
        <fullName evidence="7">tRNA/tmRNA/rRNA uracil-C5-methylase, TrmA/RlmC/RlmD family</fullName>
    </submittedName>
</protein>
<accession>A0A1G9RG59</accession>
<feature type="binding site" evidence="4">
    <location>
        <position position="292"/>
    </location>
    <ligand>
        <name>S-adenosyl-L-methionine</name>
        <dbReference type="ChEBI" id="CHEBI:59789"/>
    </ligand>
</feature>
<dbReference type="OrthoDB" id="9804590at2"/>
<proteinExistence type="inferred from homology"/>
<dbReference type="Proteomes" id="UP000198680">
    <property type="component" value="Unassembled WGS sequence"/>
</dbReference>
<dbReference type="AlphaFoldDB" id="A0A1G9RG59"/>
<evidence type="ECO:0000313" key="7">
    <source>
        <dbReference type="EMBL" id="SDM22183.1"/>
    </source>
</evidence>
<dbReference type="GO" id="GO:0070475">
    <property type="term" value="P:rRNA base methylation"/>
    <property type="evidence" value="ECO:0007669"/>
    <property type="project" value="TreeGrafter"/>
</dbReference>
<feature type="binding site" evidence="4">
    <location>
        <position position="345"/>
    </location>
    <ligand>
        <name>S-adenosyl-L-methionine</name>
        <dbReference type="ChEBI" id="CHEBI:59789"/>
    </ligand>
</feature>
<dbReference type="Gene3D" id="2.40.50.1070">
    <property type="match status" value="1"/>
</dbReference>
<evidence type="ECO:0000256" key="1">
    <source>
        <dbReference type="ARBA" id="ARBA00022603"/>
    </source>
</evidence>
<feature type="domain" description="TRAM" evidence="6">
    <location>
        <begin position="43"/>
        <end position="102"/>
    </location>
</feature>
<dbReference type="InterPro" id="IPR012340">
    <property type="entry name" value="NA-bd_OB-fold"/>
</dbReference>
<dbReference type="InterPro" id="IPR010280">
    <property type="entry name" value="U5_MeTrfase_fam"/>
</dbReference>
<dbReference type="Pfam" id="PF05958">
    <property type="entry name" value="tRNA_U5-meth_tr"/>
    <property type="match status" value="1"/>
</dbReference>
<evidence type="ECO:0000256" key="3">
    <source>
        <dbReference type="ARBA" id="ARBA00022691"/>
    </source>
</evidence>
<dbReference type="Pfam" id="PF01938">
    <property type="entry name" value="TRAM"/>
    <property type="match status" value="1"/>
</dbReference>
<dbReference type="SUPFAM" id="SSF50249">
    <property type="entry name" value="Nucleic acid-binding proteins"/>
    <property type="match status" value="1"/>
</dbReference>
<feature type="region of interest" description="Disordered" evidence="5">
    <location>
        <begin position="1"/>
        <end position="47"/>
    </location>
</feature>
<dbReference type="PROSITE" id="PS50926">
    <property type="entry name" value="TRAM"/>
    <property type="match status" value="1"/>
</dbReference>
<keyword evidence="1 4" id="KW-0489">Methyltransferase</keyword>
<gene>
    <name evidence="7" type="ORF">SAMN05660642_01910</name>
</gene>
<dbReference type="SUPFAM" id="SSF53335">
    <property type="entry name" value="S-adenosyl-L-methionine-dependent methyltransferases"/>
    <property type="match status" value="1"/>
</dbReference>
<dbReference type="PROSITE" id="PS01231">
    <property type="entry name" value="TRMA_2"/>
    <property type="match status" value="1"/>
</dbReference>
<feature type="binding site" evidence="4">
    <location>
        <position position="321"/>
    </location>
    <ligand>
        <name>S-adenosyl-L-methionine</name>
        <dbReference type="ChEBI" id="CHEBI:59789"/>
    </ligand>
</feature>
<dbReference type="GO" id="GO:0070041">
    <property type="term" value="F:rRNA (uridine-C5-)-methyltransferase activity"/>
    <property type="evidence" value="ECO:0007669"/>
    <property type="project" value="TreeGrafter"/>
</dbReference>
<name>A0A1G9RG59_9ACTN</name>
<feature type="region of interest" description="Disordered" evidence="5">
    <location>
        <begin position="244"/>
        <end position="272"/>
    </location>
</feature>
<dbReference type="InterPro" id="IPR030391">
    <property type="entry name" value="MeTrfase_TrmA_CS"/>
</dbReference>
<evidence type="ECO:0000256" key="5">
    <source>
        <dbReference type="SAM" id="MobiDB-lite"/>
    </source>
</evidence>
<keyword evidence="8" id="KW-1185">Reference proteome</keyword>
<reference evidence="8" key="1">
    <citation type="submission" date="2016-10" db="EMBL/GenBank/DDBJ databases">
        <authorList>
            <person name="Varghese N."/>
            <person name="Submissions S."/>
        </authorList>
    </citation>
    <scope>NUCLEOTIDE SEQUENCE [LARGE SCALE GENOMIC DNA]</scope>
    <source>
        <strain evidence="8">DSM 45419</strain>
    </source>
</reference>
<dbReference type="STRING" id="1137991.SAMN05660642_01910"/>
<dbReference type="Gene3D" id="2.40.50.140">
    <property type="entry name" value="Nucleic acid-binding proteins"/>
    <property type="match status" value="1"/>
</dbReference>
<dbReference type="EMBL" id="FNHE01000004">
    <property type="protein sequence ID" value="SDM22183.1"/>
    <property type="molecule type" value="Genomic_DNA"/>
</dbReference>
<dbReference type="Gene3D" id="3.40.50.150">
    <property type="entry name" value="Vaccinia Virus protein VP39"/>
    <property type="match status" value="2"/>
</dbReference>
<organism evidence="7 8">
    <name type="scientific">Geodermatophilus siccatus</name>
    <dbReference type="NCBI Taxonomy" id="1137991"/>
    <lineage>
        <taxon>Bacteria</taxon>
        <taxon>Bacillati</taxon>
        <taxon>Actinomycetota</taxon>
        <taxon>Actinomycetes</taxon>
        <taxon>Geodermatophilales</taxon>
        <taxon>Geodermatophilaceae</taxon>
        <taxon>Geodermatophilus</taxon>
    </lineage>
</organism>
<evidence type="ECO:0000259" key="6">
    <source>
        <dbReference type="PROSITE" id="PS50926"/>
    </source>
</evidence>
<evidence type="ECO:0000256" key="2">
    <source>
        <dbReference type="ARBA" id="ARBA00022679"/>
    </source>
</evidence>
<dbReference type="PANTHER" id="PTHR11061:SF30">
    <property type="entry name" value="TRNA (URACIL(54)-C(5))-METHYLTRANSFERASE"/>
    <property type="match status" value="1"/>
</dbReference>